<evidence type="ECO:0000256" key="1">
    <source>
        <dbReference type="ARBA" id="ARBA00022729"/>
    </source>
</evidence>
<dbReference type="InterPro" id="IPR050824">
    <property type="entry name" value="Thiol_disulfide_DsbA"/>
</dbReference>
<dbReference type="EMBL" id="VOHE01000004">
    <property type="protein sequence ID" value="TWT18801.1"/>
    <property type="molecule type" value="Genomic_DNA"/>
</dbReference>
<evidence type="ECO:0000259" key="4">
    <source>
        <dbReference type="PROSITE" id="PS51352"/>
    </source>
</evidence>
<organism evidence="5 6">
    <name type="scientific">Luteimonas wenzhouensis</name>
    <dbReference type="NCBI Taxonomy" id="2599615"/>
    <lineage>
        <taxon>Bacteria</taxon>
        <taxon>Pseudomonadati</taxon>
        <taxon>Pseudomonadota</taxon>
        <taxon>Gammaproteobacteria</taxon>
        <taxon>Lysobacterales</taxon>
        <taxon>Lysobacteraceae</taxon>
        <taxon>Luteimonas</taxon>
    </lineage>
</organism>
<protein>
    <submittedName>
        <fullName evidence="5">Thiol:disulfide interchange protein DsbA/DsbL</fullName>
    </submittedName>
</protein>
<reference evidence="5 6" key="1">
    <citation type="submission" date="2019-07" db="EMBL/GenBank/DDBJ databases">
        <title>Luteimonas sp. YD-1 nov., isolated from acidic soil.</title>
        <authorList>
            <person name="Zhou J."/>
        </authorList>
    </citation>
    <scope>NUCLEOTIDE SEQUENCE [LARGE SCALE GENOMIC DNA]</scope>
    <source>
        <strain evidence="5 6">YD-1</strain>
    </source>
</reference>
<feature type="region of interest" description="Disordered" evidence="2">
    <location>
        <begin position="63"/>
        <end position="90"/>
    </location>
</feature>
<dbReference type="Gene3D" id="3.40.30.10">
    <property type="entry name" value="Glutaredoxin"/>
    <property type="match status" value="1"/>
</dbReference>
<dbReference type="RefSeq" id="WP_146312621.1">
    <property type="nucleotide sequence ID" value="NZ_VOHE01000004.1"/>
</dbReference>
<dbReference type="InterPro" id="IPR012336">
    <property type="entry name" value="Thioredoxin-like_fold"/>
</dbReference>
<feature type="region of interest" description="Disordered" evidence="2">
    <location>
        <begin position="28"/>
        <end position="49"/>
    </location>
</feature>
<keyword evidence="1 3" id="KW-0732">Signal</keyword>
<evidence type="ECO:0000256" key="2">
    <source>
        <dbReference type="SAM" id="MobiDB-lite"/>
    </source>
</evidence>
<dbReference type="Pfam" id="PF13462">
    <property type="entry name" value="Thioredoxin_4"/>
    <property type="match status" value="1"/>
</dbReference>
<proteinExistence type="predicted"/>
<feature type="domain" description="Thioredoxin" evidence="4">
    <location>
        <begin position="83"/>
        <end position="286"/>
    </location>
</feature>
<dbReference type="PROSITE" id="PS51352">
    <property type="entry name" value="THIOREDOXIN_2"/>
    <property type="match status" value="1"/>
</dbReference>
<feature type="chain" id="PRO_5022739552" evidence="3">
    <location>
        <begin position="31"/>
        <end position="288"/>
    </location>
</feature>
<keyword evidence="6" id="KW-1185">Reference proteome</keyword>
<sequence length="288" mass="30060">MNLRSVPRRVLSTAALVLLLAACQPSTPDAAAPAPAADAAAGQAADPAPHEAIAGEPALDPAASAEAAAAAGEPGAEADAGAGASAAPAPADAGTPAVTFAAQGEHYDLIQGGQPFEPLDGKIEVVEVFNYVCPACAMFQPLVNSWKARQPADVRFTYVPAAFGGNWDPYVRAYYAAEAMGIADKAHDGIFHAIHVERSLRGERGQDSPEDIARVYAKFGADPAQFVSTMASFTVNAKFGRARQYIAQQRANSTPTIIVNGRYRIKGRSFEEVIQNTDRVIAQVRAGG</sequence>
<dbReference type="PROSITE" id="PS51257">
    <property type="entry name" value="PROKAR_LIPOPROTEIN"/>
    <property type="match status" value="1"/>
</dbReference>
<evidence type="ECO:0000313" key="5">
    <source>
        <dbReference type="EMBL" id="TWT18801.1"/>
    </source>
</evidence>
<dbReference type="CDD" id="cd03019">
    <property type="entry name" value="DsbA_DsbA"/>
    <property type="match status" value="1"/>
</dbReference>
<dbReference type="PANTHER" id="PTHR35891">
    <property type="entry name" value="THIOL:DISULFIDE INTERCHANGE PROTEIN DSBA"/>
    <property type="match status" value="1"/>
</dbReference>
<dbReference type="AlphaFoldDB" id="A0A5C5TXC2"/>
<accession>A0A5C5TXC2</accession>
<dbReference type="Proteomes" id="UP000315949">
    <property type="component" value="Unassembled WGS sequence"/>
</dbReference>
<dbReference type="PANTHER" id="PTHR35891:SF2">
    <property type="entry name" value="THIOL:DISULFIDE INTERCHANGE PROTEIN DSBA"/>
    <property type="match status" value="1"/>
</dbReference>
<comment type="caution">
    <text evidence="5">The sequence shown here is derived from an EMBL/GenBank/DDBJ whole genome shotgun (WGS) entry which is preliminary data.</text>
</comment>
<dbReference type="InterPro" id="IPR023205">
    <property type="entry name" value="DsbA/DsbL"/>
</dbReference>
<evidence type="ECO:0000256" key="3">
    <source>
        <dbReference type="SAM" id="SignalP"/>
    </source>
</evidence>
<feature type="compositionally biased region" description="Low complexity" evidence="2">
    <location>
        <begin position="28"/>
        <end position="47"/>
    </location>
</feature>
<dbReference type="SUPFAM" id="SSF52833">
    <property type="entry name" value="Thioredoxin-like"/>
    <property type="match status" value="1"/>
</dbReference>
<dbReference type="InterPro" id="IPR036249">
    <property type="entry name" value="Thioredoxin-like_sf"/>
</dbReference>
<dbReference type="InterPro" id="IPR013766">
    <property type="entry name" value="Thioredoxin_domain"/>
</dbReference>
<dbReference type="OrthoDB" id="9784896at2"/>
<evidence type="ECO:0000313" key="6">
    <source>
        <dbReference type="Proteomes" id="UP000315949"/>
    </source>
</evidence>
<name>A0A5C5TXC2_9GAMM</name>
<gene>
    <name evidence="5" type="ORF">FQY79_09150</name>
</gene>
<feature type="signal peptide" evidence="3">
    <location>
        <begin position="1"/>
        <end position="30"/>
    </location>
</feature>